<name>A0ABQ6VBW1_9CORY</name>
<evidence type="ECO:0000313" key="1">
    <source>
        <dbReference type="EMBL" id="KAB3519241.1"/>
    </source>
</evidence>
<dbReference type="Proteomes" id="UP000436181">
    <property type="component" value="Unassembled WGS sequence"/>
</dbReference>
<comment type="caution">
    <text evidence="1">The sequence shown here is derived from an EMBL/GenBank/DDBJ whole genome shotgun (WGS) entry which is preliminary data.</text>
</comment>
<evidence type="ECO:0000313" key="2">
    <source>
        <dbReference type="Proteomes" id="UP000436181"/>
    </source>
</evidence>
<sequence>MSVAIPEGAGWNIYARRDQIPPTRTAVDGEIEWMEWPELDELRETWARVAIHLDKGEGYYPGCVDPQPGFEVPPGEYRWIRVINDRTGRVIVTLYVHFAKSTPRREFWHFPETLFAVYSHAGHAPNPMDYEPDMRAYVNFDTIRYGQYPQQDPVEYEHGVWERPGMCAPEGNPLVEYVKLTANRAKRGQDMEVPGALKDSAGSKAKGMRPIGGVQLQPILDVWQFPHWKVSTGKLLPALIALRRAGQQRVTLSTLQKVVEGQARRRGQ</sequence>
<gene>
    <name evidence="1" type="ORF">F8377_09650</name>
</gene>
<proteinExistence type="predicted"/>
<dbReference type="RefSeq" id="WP_151844876.1">
    <property type="nucleotide sequence ID" value="NZ_WBZJ01000004.1"/>
</dbReference>
<protein>
    <recommendedName>
        <fullName evidence="3">Acetoacetate decarboxylase</fullName>
    </recommendedName>
</protein>
<dbReference type="EMBL" id="WBZJ01000004">
    <property type="protein sequence ID" value="KAB3519241.1"/>
    <property type="molecule type" value="Genomic_DNA"/>
</dbReference>
<organism evidence="1 2">
    <name type="scientific">Corynebacterium zhongnanshanii</name>
    <dbReference type="NCBI Taxonomy" id="2768834"/>
    <lineage>
        <taxon>Bacteria</taxon>
        <taxon>Bacillati</taxon>
        <taxon>Actinomycetota</taxon>
        <taxon>Actinomycetes</taxon>
        <taxon>Mycobacteriales</taxon>
        <taxon>Corynebacteriaceae</taxon>
        <taxon>Corynebacterium</taxon>
    </lineage>
</organism>
<keyword evidence="2" id="KW-1185">Reference proteome</keyword>
<evidence type="ECO:0008006" key="3">
    <source>
        <dbReference type="Google" id="ProtNLM"/>
    </source>
</evidence>
<reference evidence="1 2" key="1">
    <citation type="submission" date="2019-10" db="EMBL/GenBank/DDBJ databases">
        <title>Corynebacterium sp novel species isolated from the respiratory tract of Marmot.</title>
        <authorList>
            <person name="Zhang G."/>
        </authorList>
    </citation>
    <scope>NUCLEOTIDE SEQUENCE [LARGE SCALE GENOMIC DNA]</scope>
    <source>
        <strain evidence="1 2">336</strain>
    </source>
</reference>
<accession>A0ABQ6VBW1</accession>